<accession>A0AAX4H3I3</accession>
<dbReference type="PROSITE" id="PS00344">
    <property type="entry name" value="GATA_ZN_FINGER_1"/>
    <property type="match status" value="1"/>
</dbReference>
<evidence type="ECO:0000256" key="4">
    <source>
        <dbReference type="PROSITE-ProRule" id="PRU00094"/>
    </source>
</evidence>
<organism evidence="6 7">
    <name type="scientific">Australozyma saopauloensis</name>
    <dbReference type="NCBI Taxonomy" id="291208"/>
    <lineage>
        <taxon>Eukaryota</taxon>
        <taxon>Fungi</taxon>
        <taxon>Dikarya</taxon>
        <taxon>Ascomycota</taxon>
        <taxon>Saccharomycotina</taxon>
        <taxon>Pichiomycetes</taxon>
        <taxon>Metschnikowiaceae</taxon>
        <taxon>Australozyma</taxon>
    </lineage>
</organism>
<dbReference type="GO" id="GO:0008270">
    <property type="term" value="F:zinc ion binding"/>
    <property type="evidence" value="ECO:0007669"/>
    <property type="project" value="UniProtKB-KW"/>
</dbReference>
<dbReference type="InterPro" id="IPR000679">
    <property type="entry name" value="Znf_GATA"/>
</dbReference>
<dbReference type="GeneID" id="88171396"/>
<evidence type="ECO:0000313" key="7">
    <source>
        <dbReference type="Proteomes" id="UP001338582"/>
    </source>
</evidence>
<sequence length="248" mass="27955">MPHFEAHYNVKILPKESTRDKVLEYQDGVSPLSRSRAVSPQTSELLHVSGDDNVHDLIQSYISETKKLIYEFTRFENGIKEGSYPRSLPEDSIDQLANVHQNASKTLLNIRKSYRKANPAISKQNFISHCRREEKVAKPTKSRAQSTRKADHSIVAFTIKANKPQTSMIDELSPNQDYLNRDLCLKTNTMCTQCGSTQTPEWRSGPSGSRTLCNACGLFYSKLVKKLGVASACDCLKKRKRTVNIDTS</sequence>
<dbReference type="InterPro" id="IPR013088">
    <property type="entry name" value="Znf_NHR/GATA"/>
</dbReference>
<dbReference type="InterPro" id="IPR051140">
    <property type="entry name" value="GATA_TF"/>
</dbReference>
<reference evidence="6 7" key="1">
    <citation type="submission" date="2023-10" db="EMBL/GenBank/DDBJ databases">
        <title>Draft Genome Sequence of Candida saopaulonensis from a very Premature Infant with Sepsis.</title>
        <authorList>
            <person name="Ning Y."/>
            <person name="Dai R."/>
            <person name="Xiao M."/>
            <person name="Xu Y."/>
            <person name="Yan Q."/>
            <person name="Zhang L."/>
        </authorList>
    </citation>
    <scope>NUCLEOTIDE SEQUENCE [LARGE SCALE GENOMIC DNA]</scope>
    <source>
        <strain evidence="6 7">19XY460</strain>
    </source>
</reference>
<evidence type="ECO:0000256" key="1">
    <source>
        <dbReference type="ARBA" id="ARBA00022723"/>
    </source>
</evidence>
<dbReference type="GO" id="GO:0043565">
    <property type="term" value="F:sequence-specific DNA binding"/>
    <property type="evidence" value="ECO:0007669"/>
    <property type="project" value="InterPro"/>
</dbReference>
<dbReference type="EMBL" id="CP138894">
    <property type="protein sequence ID" value="WPK23102.1"/>
    <property type="molecule type" value="Genomic_DNA"/>
</dbReference>
<keyword evidence="2 4" id="KW-0863">Zinc-finger</keyword>
<evidence type="ECO:0000259" key="5">
    <source>
        <dbReference type="PROSITE" id="PS50114"/>
    </source>
</evidence>
<dbReference type="Gene3D" id="3.30.50.10">
    <property type="entry name" value="Erythroid Transcription Factor GATA-1, subunit A"/>
    <property type="match status" value="1"/>
</dbReference>
<protein>
    <recommendedName>
        <fullName evidence="5">GATA-type domain-containing protein</fullName>
    </recommendedName>
</protein>
<feature type="domain" description="GATA-type" evidence="5">
    <location>
        <begin position="185"/>
        <end position="220"/>
    </location>
</feature>
<evidence type="ECO:0000256" key="3">
    <source>
        <dbReference type="ARBA" id="ARBA00022833"/>
    </source>
</evidence>
<dbReference type="PROSITE" id="PS50114">
    <property type="entry name" value="GATA_ZN_FINGER_2"/>
    <property type="match status" value="1"/>
</dbReference>
<dbReference type="Proteomes" id="UP001338582">
    <property type="component" value="Chromosome 1"/>
</dbReference>
<keyword evidence="1" id="KW-0479">Metal-binding</keyword>
<dbReference type="PANTHER" id="PTHR45658">
    <property type="entry name" value="GATA TRANSCRIPTION FACTOR"/>
    <property type="match status" value="1"/>
</dbReference>
<dbReference type="AlphaFoldDB" id="A0AAX4H3I3"/>
<dbReference type="RefSeq" id="XP_062875489.1">
    <property type="nucleotide sequence ID" value="XM_063019419.1"/>
</dbReference>
<evidence type="ECO:0000256" key="2">
    <source>
        <dbReference type="ARBA" id="ARBA00022771"/>
    </source>
</evidence>
<dbReference type="SUPFAM" id="SSF57716">
    <property type="entry name" value="Glucocorticoid receptor-like (DNA-binding domain)"/>
    <property type="match status" value="1"/>
</dbReference>
<dbReference type="Pfam" id="PF00320">
    <property type="entry name" value="GATA"/>
    <property type="match status" value="1"/>
</dbReference>
<keyword evidence="3" id="KW-0862">Zinc</keyword>
<evidence type="ECO:0000313" key="6">
    <source>
        <dbReference type="EMBL" id="WPK23102.1"/>
    </source>
</evidence>
<dbReference type="KEGG" id="asau:88171396"/>
<keyword evidence="7" id="KW-1185">Reference proteome</keyword>
<gene>
    <name evidence="6" type="ORF">PUMCH_000327</name>
</gene>
<dbReference type="CDD" id="cd00202">
    <property type="entry name" value="ZnF_GATA"/>
    <property type="match status" value="1"/>
</dbReference>
<name>A0AAX4H3I3_9ASCO</name>
<dbReference type="SMART" id="SM00401">
    <property type="entry name" value="ZnF_GATA"/>
    <property type="match status" value="1"/>
</dbReference>
<proteinExistence type="predicted"/>
<dbReference type="GO" id="GO:0006355">
    <property type="term" value="P:regulation of DNA-templated transcription"/>
    <property type="evidence" value="ECO:0007669"/>
    <property type="project" value="InterPro"/>
</dbReference>